<evidence type="ECO:0000259" key="2">
    <source>
        <dbReference type="PROSITE" id="PS50235"/>
    </source>
</evidence>
<dbReference type="InterPro" id="IPR001394">
    <property type="entry name" value="Peptidase_C19_UCH"/>
</dbReference>
<gene>
    <name evidence="3" type="ORF">I206_01680</name>
</gene>
<dbReference type="InterPro" id="IPR050185">
    <property type="entry name" value="Ub_carboxyl-term_hydrolase"/>
</dbReference>
<accession>A0A1B9IAE5</accession>
<feature type="compositionally biased region" description="Polar residues" evidence="1">
    <location>
        <begin position="227"/>
        <end position="239"/>
    </location>
</feature>
<name>A0A1B9IAE5_9TREE</name>
<dbReference type="Gene3D" id="3.90.70.10">
    <property type="entry name" value="Cysteine proteinases"/>
    <property type="match status" value="2"/>
</dbReference>
<feature type="compositionally biased region" description="Basic residues" evidence="1">
    <location>
        <begin position="723"/>
        <end position="733"/>
    </location>
</feature>
<organism evidence="3">
    <name type="scientific">Kwoniella pini CBS 10737</name>
    <dbReference type="NCBI Taxonomy" id="1296096"/>
    <lineage>
        <taxon>Eukaryota</taxon>
        <taxon>Fungi</taxon>
        <taxon>Dikarya</taxon>
        <taxon>Basidiomycota</taxon>
        <taxon>Agaricomycotina</taxon>
        <taxon>Tremellomycetes</taxon>
        <taxon>Tremellales</taxon>
        <taxon>Cryptococcaceae</taxon>
        <taxon>Kwoniella</taxon>
    </lineage>
</organism>
<dbReference type="PROSITE" id="PS00973">
    <property type="entry name" value="USP_2"/>
    <property type="match status" value="1"/>
</dbReference>
<dbReference type="InterPro" id="IPR018200">
    <property type="entry name" value="USP_CS"/>
</dbReference>
<protein>
    <recommendedName>
        <fullName evidence="2">USP domain-containing protein</fullName>
    </recommendedName>
</protein>
<reference evidence="3" key="2">
    <citation type="submission" date="2016-07" db="EMBL/GenBank/DDBJ databases">
        <title>Evolution of pathogenesis and genome organization in the Tremellales.</title>
        <authorList>
            <person name="Cuomo C."/>
            <person name="Litvintseva A."/>
            <person name="Heitman J."/>
            <person name="Chen Y."/>
            <person name="Sun S."/>
            <person name="Springer D."/>
            <person name="Dromer F."/>
            <person name="Young S."/>
            <person name="Zeng Q."/>
            <person name="Chapman S."/>
            <person name="Gujja S."/>
            <person name="Saif S."/>
            <person name="Birren B."/>
        </authorList>
    </citation>
    <scope>NUCLEOTIDE SEQUENCE</scope>
    <source>
        <strain evidence="3">CBS 10737</strain>
    </source>
</reference>
<feature type="compositionally biased region" description="Basic and acidic residues" evidence="1">
    <location>
        <begin position="342"/>
        <end position="360"/>
    </location>
</feature>
<dbReference type="Pfam" id="PF00443">
    <property type="entry name" value="UCH"/>
    <property type="match status" value="1"/>
</dbReference>
<feature type="compositionally biased region" description="Low complexity" evidence="1">
    <location>
        <begin position="24"/>
        <end position="34"/>
    </location>
</feature>
<dbReference type="GO" id="GO:0016579">
    <property type="term" value="P:protein deubiquitination"/>
    <property type="evidence" value="ECO:0007669"/>
    <property type="project" value="InterPro"/>
</dbReference>
<dbReference type="PANTHER" id="PTHR21646:SF39">
    <property type="entry name" value="UBIQUITIN CARBOXYL-TERMINAL HYDROLASE 16"/>
    <property type="match status" value="1"/>
</dbReference>
<dbReference type="PANTHER" id="PTHR21646">
    <property type="entry name" value="UBIQUITIN CARBOXYL-TERMINAL HYDROLASE"/>
    <property type="match status" value="1"/>
</dbReference>
<evidence type="ECO:0000256" key="1">
    <source>
        <dbReference type="SAM" id="MobiDB-lite"/>
    </source>
</evidence>
<feature type="domain" description="USP" evidence="2">
    <location>
        <begin position="54"/>
        <end position="924"/>
    </location>
</feature>
<feature type="region of interest" description="Disordered" evidence="1">
    <location>
        <begin position="306"/>
        <end position="453"/>
    </location>
</feature>
<dbReference type="OrthoDB" id="420187at2759"/>
<dbReference type="PROSITE" id="PS50235">
    <property type="entry name" value="USP_3"/>
    <property type="match status" value="1"/>
</dbReference>
<dbReference type="InterPro" id="IPR038765">
    <property type="entry name" value="Papain-like_cys_pep_sf"/>
</dbReference>
<dbReference type="AlphaFoldDB" id="A0A1B9IAE5"/>
<evidence type="ECO:0000313" key="3">
    <source>
        <dbReference type="EMBL" id="OCF52391.1"/>
    </source>
</evidence>
<sequence>MTVSTQQSQTTDLGMDNSTDHDNSAASSSKTASSPRIEQKYSITAGPGMELKPIGIHNESNTCFLNSTFQALSATAPLTTLLASSPQSPLVINPESSLPFAIVPPKLIPSLQPDILEPPLYDLLPVTRAFTNSLHRAWRMKEAGGGTYGQGETSSKRSMSLNSLLREIARKYDQYDDYSQQDAHELLRHLLDSMEMEEKDVIKKLQPNLTPLNQNGIYKRRRKSKQNETIRSGTTTPGSEVIQTIPQEKRMIPFVDVLFGGSLASVVVCERCKAVSHTYEGFLDISLSLKGDDPKPRKRDRLRAMARKFRPRKSSSTQNAQSPDVQHGGSSVVSDSELSESEIPREKDRRKSMDSDDRIMIDSNHTNSSSGLGRSGSTRAFSGLKAKPSFSFGRKKDKKAASPVIAPSSIMEGEEDRTPPTSTPVSPSLHSQDLHHKKSHHHKAIHGPGPTPAQAAYISRILAPPPGTVDLDDPIARLRAAQSGQSIETTNNSSSEYGLVDALKAFTSVEVLEGENAFACKKCWKIKHGYYAKHEATVKEEDEEQLAAALTEDGFGLPHTSTRGSVSSNVTTSSTGTSPMMISNPQISVMGSGSPSSEKSNNSSYYDASSLPDNRHGRSQRYTSTNSKQAIARAPSPLRRNIKPDEETDDLNERLASTKLSSTYGSESALTTDSGLTSNTSVSNDDLIEEDDAQDAEHDNEEESDGLSDSETSVDEHNDAHKPKSKNSKKSKNTSHVVMGRAFKRYLIAKKPEIMVFHFKRFKQTAKSYSFSSFYDLKKIDDFVSFPENLDLAPFLAPNRQDYKVHQTSNGPKATYMEWANPEQGPELEPVMYRLYALVVHLGTMIGGHYIAYCLVDPEKMFGLNKDNEENKTPTIEPRDSKSPGIGNSNASLKSQQSGLSGMSGIENNKNIKEDKRVWCFCSE</sequence>
<feature type="compositionally biased region" description="Basic residues" evidence="1">
    <location>
        <begin position="435"/>
        <end position="445"/>
    </location>
</feature>
<feature type="compositionally biased region" description="Low complexity" evidence="1">
    <location>
        <begin position="560"/>
        <end position="578"/>
    </location>
</feature>
<feature type="compositionally biased region" description="Basic and acidic residues" evidence="1">
    <location>
        <begin position="866"/>
        <end position="882"/>
    </location>
</feature>
<dbReference type="EMBL" id="KI894008">
    <property type="protein sequence ID" value="OCF52391.1"/>
    <property type="molecule type" value="Genomic_DNA"/>
</dbReference>
<feature type="region of interest" description="Disordered" evidence="1">
    <location>
        <begin position="1"/>
        <end position="38"/>
    </location>
</feature>
<feature type="compositionally biased region" description="Acidic residues" evidence="1">
    <location>
        <begin position="686"/>
        <end position="708"/>
    </location>
</feature>
<feature type="compositionally biased region" description="Polar residues" evidence="1">
    <location>
        <begin position="314"/>
        <end position="324"/>
    </location>
</feature>
<feature type="compositionally biased region" description="Polar residues" evidence="1">
    <location>
        <begin position="1"/>
        <end position="12"/>
    </location>
</feature>
<feature type="region of interest" description="Disordered" evidence="1">
    <location>
        <begin position="212"/>
        <end position="239"/>
    </location>
</feature>
<dbReference type="GO" id="GO:0004843">
    <property type="term" value="F:cysteine-type deubiquitinase activity"/>
    <property type="evidence" value="ECO:0007669"/>
    <property type="project" value="InterPro"/>
</dbReference>
<dbReference type="InterPro" id="IPR028889">
    <property type="entry name" value="USP"/>
</dbReference>
<dbReference type="STRING" id="1296096.A0A1B9IAE5"/>
<feature type="region of interest" description="Disordered" evidence="1">
    <location>
        <begin position="866"/>
        <end position="907"/>
    </location>
</feature>
<dbReference type="SUPFAM" id="SSF54001">
    <property type="entry name" value="Cysteine proteinases"/>
    <property type="match status" value="1"/>
</dbReference>
<feature type="compositionally biased region" description="Polar residues" evidence="1">
    <location>
        <begin position="658"/>
        <end position="684"/>
    </location>
</feature>
<feature type="compositionally biased region" description="Polar residues" evidence="1">
    <location>
        <begin position="886"/>
        <end position="907"/>
    </location>
</feature>
<proteinExistence type="predicted"/>
<feature type="compositionally biased region" description="Low complexity" evidence="1">
    <location>
        <begin position="588"/>
        <end position="604"/>
    </location>
</feature>
<feature type="compositionally biased region" description="Polar residues" evidence="1">
    <location>
        <begin position="620"/>
        <end position="629"/>
    </location>
</feature>
<reference evidence="3" key="1">
    <citation type="submission" date="2013-07" db="EMBL/GenBank/DDBJ databases">
        <title>The Genome Sequence of Cryptococcus pinus CBS10737.</title>
        <authorList>
            <consortium name="The Broad Institute Genome Sequencing Platform"/>
            <person name="Cuomo C."/>
            <person name="Litvintseva A."/>
            <person name="Chen Y."/>
            <person name="Heitman J."/>
            <person name="Sun S."/>
            <person name="Springer D."/>
            <person name="Dromer F."/>
            <person name="Young S.K."/>
            <person name="Zeng Q."/>
            <person name="Gargeya S."/>
            <person name="Fitzgerald M."/>
            <person name="Abouelleil A."/>
            <person name="Alvarado L."/>
            <person name="Berlin A.M."/>
            <person name="Chapman S.B."/>
            <person name="Dewar J."/>
            <person name="Goldberg J."/>
            <person name="Griggs A."/>
            <person name="Gujja S."/>
            <person name="Hansen M."/>
            <person name="Howarth C."/>
            <person name="Imamovic A."/>
            <person name="Larimer J."/>
            <person name="McCowan C."/>
            <person name="Murphy C."/>
            <person name="Pearson M."/>
            <person name="Priest M."/>
            <person name="Roberts A."/>
            <person name="Saif S."/>
            <person name="Shea T."/>
            <person name="Sykes S."/>
            <person name="Wortman J."/>
            <person name="Nusbaum C."/>
            <person name="Birren B."/>
        </authorList>
    </citation>
    <scope>NUCLEOTIDE SEQUENCE [LARGE SCALE GENOMIC DNA]</scope>
    <source>
        <strain evidence="3">CBS 10737</strain>
    </source>
</reference>
<feature type="compositionally biased region" description="Low complexity" evidence="1">
    <location>
        <begin position="368"/>
        <end position="377"/>
    </location>
</feature>
<feature type="region of interest" description="Disordered" evidence="1">
    <location>
        <begin position="552"/>
        <end position="734"/>
    </location>
</feature>
<feature type="compositionally biased region" description="Low complexity" evidence="1">
    <location>
        <begin position="419"/>
        <end position="431"/>
    </location>
</feature>